<evidence type="ECO:0000256" key="1">
    <source>
        <dbReference type="SAM" id="SignalP"/>
    </source>
</evidence>
<keyword evidence="1" id="KW-0732">Signal</keyword>
<name>A0A7I7TBS5_9MYCO</name>
<gene>
    <name evidence="2" type="ORF">MHEL_40480</name>
</gene>
<dbReference type="InterPro" id="IPR038468">
    <property type="entry name" value="MmpS_C"/>
</dbReference>
<evidence type="ECO:0000313" key="3">
    <source>
        <dbReference type="Proteomes" id="UP000467148"/>
    </source>
</evidence>
<accession>A0A7I7TBS5</accession>
<dbReference type="EMBL" id="AP022596">
    <property type="protein sequence ID" value="BBY65805.1"/>
    <property type="molecule type" value="Genomic_DNA"/>
</dbReference>
<sequence>MTLRRTIVAVAGTTVLSAAVLHAPATAWAEDVVTYEVVSDSVGMATIEYQDTIGRISVDAVALPWRIDAAVSAVRAAPPQGSQVRADWRPSAAPNRWVSVRIIYRGKVICQNTLDVGDAACYGITPRIT</sequence>
<keyword evidence="3" id="KW-1185">Reference proteome</keyword>
<feature type="chain" id="PRO_5029883671" evidence="1">
    <location>
        <begin position="30"/>
        <end position="129"/>
    </location>
</feature>
<organism evidence="2 3">
    <name type="scientific">Mycolicibacterium helvum</name>
    <dbReference type="NCBI Taxonomy" id="1534349"/>
    <lineage>
        <taxon>Bacteria</taxon>
        <taxon>Bacillati</taxon>
        <taxon>Actinomycetota</taxon>
        <taxon>Actinomycetes</taxon>
        <taxon>Mycobacteriales</taxon>
        <taxon>Mycobacteriaceae</taxon>
        <taxon>Mycolicibacterium</taxon>
    </lineage>
</organism>
<dbReference type="RefSeq" id="WP_163749823.1">
    <property type="nucleotide sequence ID" value="NZ_AP022596.1"/>
</dbReference>
<evidence type="ECO:0000313" key="2">
    <source>
        <dbReference type="EMBL" id="BBY65805.1"/>
    </source>
</evidence>
<dbReference type="AlphaFoldDB" id="A0A7I7TBS5"/>
<feature type="signal peptide" evidence="1">
    <location>
        <begin position="1"/>
        <end position="29"/>
    </location>
</feature>
<dbReference type="Gene3D" id="2.60.40.2880">
    <property type="entry name" value="MmpS1-5, C-terminal soluble domain"/>
    <property type="match status" value="1"/>
</dbReference>
<protein>
    <submittedName>
        <fullName evidence="2">Uncharacterized protein</fullName>
    </submittedName>
</protein>
<dbReference type="Proteomes" id="UP000467148">
    <property type="component" value="Chromosome"/>
</dbReference>
<proteinExistence type="predicted"/>
<dbReference type="KEGG" id="mhev:MHEL_40480"/>
<reference evidence="2 3" key="1">
    <citation type="journal article" date="2019" name="Emerg. Microbes Infect.">
        <title>Comprehensive subspecies identification of 175 nontuberculous mycobacteria species based on 7547 genomic profiles.</title>
        <authorList>
            <person name="Matsumoto Y."/>
            <person name="Kinjo T."/>
            <person name="Motooka D."/>
            <person name="Nabeya D."/>
            <person name="Jung N."/>
            <person name="Uechi K."/>
            <person name="Horii T."/>
            <person name="Iida T."/>
            <person name="Fujita J."/>
            <person name="Nakamura S."/>
        </authorList>
    </citation>
    <scope>NUCLEOTIDE SEQUENCE [LARGE SCALE GENOMIC DNA]</scope>
    <source>
        <strain evidence="2 3">JCM 30396</strain>
    </source>
</reference>